<dbReference type="GeneID" id="33936967"/>
<reference evidence="1 2" key="1">
    <citation type="journal article" date="2016" name="PLoS Pathog.">
        <title>Biosynthesis of antibiotic leucinostatins in bio-control fungus Purpureocillium lilacinum and their inhibition on phytophthora revealed by genome mining.</title>
        <authorList>
            <person name="Wang G."/>
            <person name="Liu Z."/>
            <person name="Lin R."/>
            <person name="Li E."/>
            <person name="Mao Z."/>
            <person name="Ling J."/>
            <person name="Yang Y."/>
            <person name="Yin W.B."/>
            <person name="Xie B."/>
        </authorList>
    </citation>
    <scope>NUCLEOTIDE SEQUENCE [LARGE SCALE GENOMIC DNA]</scope>
    <source>
        <strain evidence="1">170</strain>
    </source>
</reference>
<dbReference type="Proteomes" id="UP000078397">
    <property type="component" value="Unassembled WGS sequence"/>
</dbReference>
<gene>
    <name evidence="1" type="ORF">VFPPC_18101</name>
</gene>
<dbReference type="AlphaFoldDB" id="A0A219APD2"/>
<sequence length="75" mass="8659">MFQYSYCVSLTQSRVGLGTCLNLRLWHNAKYDIIVAASWLQQIRRHCCGGFPLTPDYIFHNFNCAGKKLYVLSVK</sequence>
<dbReference type="KEGG" id="pchm:VFPPC_18101"/>
<accession>A0A219APD2</accession>
<protein>
    <submittedName>
        <fullName evidence="1">Uncharacterized protein</fullName>
    </submittedName>
</protein>
<organism evidence="1 2">
    <name type="scientific">Pochonia chlamydosporia 170</name>
    <dbReference type="NCBI Taxonomy" id="1380566"/>
    <lineage>
        <taxon>Eukaryota</taxon>
        <taxon>Fungi</taxon>
        <taxon>Dikarya</taxon>
        <taxon>Ascomycota</taxon>
        <taxon>Pezizomycotina</taxon>
        <taxon>Sordariomycetes</taxon>
        <taxon>Hypocreomycetidae</taxon>
        <taxon>Hypocreales</taxon>
        <taxon>Clavicipitaceae</taxon>
        <taxon>Pochonia</taxon>
    </lineage>
</organism>
<proteinExistence type="predicted"/>
<dbReference type="RefSeq" id="XP_022285169.1">
    <property type="nucleotide sequence ID" value="XM_022429757.1"/>
</dbReference>
<keyword evidence="2" id="KW-1185">Reference proteome</keyword>
<name>A0A219APD2_METCM</name>
<dbReference type="EMBL" id="LSBJ02000007">
    <property type="protein sequence ID" value="OWT42688.1"/>
    <property type="molecule type" value="Genomic_DNA"/>
</dbReference>
<evidence type="ECO:0000313" key="2">
    <source>
        <dbReference type="Proteomes" id="UP000078397"/>
    </source>
</evidence>
<evidence type="ECO:0000313" key="1">
    <source>
        <dbReference type="EMBL" id="OWT42688.1"/>
    </source>
</evidence>
<comment type="caution">
    <text evidence="1">The sequence shown here is derived from an EMBL/GenBank/DDBJ whole genome shotgun (WGS) entry which is preliminary data.</text>
</comment>